<evidence type="ECO:0000313" key="1">
    <source>
        <dbReference type="EMBL" id="CAG8446127.1"/>
    </source>
</evidence>
<reference evidence="1" key="1">
    <citation type="submission" date="2021-06" db="EMBL/GenBank/DDBJ databases">
        <authorList>
            <person name="Kallberg Y."/>
            <person name="Tangrot J."/>
            <person name="Rosling A."/>
        </authorList>
    </citation>
    <scope>NUCLEOTIDE SEQUENCE</scope>
    <source>
        <strain evidence="1">28 12/20/2015</strain>
    </source>
</reference>
<organism evidence="1 2">
    <name type="scientific">Cetraspora pellucida</name>
    <dbReference type="NCBI Taxonomy" id="1433469"/>
    <lineage>
        <taxon>Eukaryota</taxon>
        <taxon>Fungi</taxon>
        <taxon>Fungi incertae sedis</taxon>
        <taxon>Mucoromycota</taxon>
        <taxon>Glomeromycotina</taxon>
        <taxon>Glomeromycetes</taxon>
        <taxon>Diversisporales</taxon>
        <taxon>Gigasporaceae</taxon>
        <taxon>Cetraspora</taxon>
    </lineage>
</organism>
<evidence type="ECO:0000313" key="2">
    <source>
        <dbReference type="Proteomes" id="UP000789366"/>
    </source>
</evidence>
<sequence length="177" mass="20317">MNKKLELKFEAGLAIINLCNNDFSTEKMHRRSVVLHYTFEETVCLNAKNNAFKAHLWSGPLLPVGSSETPRTPPQTFRALTSLLNTPDKRPFEKEEFKETIVDLTKEIKDDRFLVSELATAVMPFSFSGRSQYNGVLRMMAIFHITKQEELIKEVNQLILWPKDVTVHQVLKIPGLE</sequence>
<name>A0ACA9K143_9GLOM</name>
<comment type="caution">
    <text evidence="1">The sequence shown here is derived from an EMBL/GenBank/DDBJ whole genome shotgun (WGS) entry which is preliminary data.</text>
</comment>
<dbReference type="EMBL" id="CAJVPW010000188">
    <property type="protein sequence ID" value="CAG8446127.1"/>
    <property type="molecule type" value="Genomic_DNA"/>
</dbReference>
<keyword evidence="2" id="KW-1185">Reference proteome</keyword>
<proteinExistence type="predicted"/>
<protein>
    <submittedName>
        <fullName evidence="1">11266_t:CDS:1</fullName>
    </submittedName>
</protein>
<dbReference type="Proteomes" id="UP000789366">
    <property type="component" value="Unassembled WGS sequence"/>
</dbReference>
<gene>
    <name evidence="1" type="ORF">SPELUC_LOCUS510</name>
</gene>
<accession>A0ACA9K143</accession>